<keyword evidence="3" id="KW-1185">Reference proteome</keyword>
<dbReference type="Proteomes" id="UP001159428">
    <property type="component" value="Unassembled WGS sequence"/>
</dbReference>
<dbReference type="EMBL" id="CALNXJ010000007">
    <property type="protein sequence ID" value="CAH3044692.1"/>
    <property type="molecule type" value="Genomic_DNA"/>
</dbReference>
<proteinExistence type="predicted"/>
<comment type="caution">
    <text evidence="2">The sequence shown here is derived from an EMBL/GenBank/DDBJ whole genome shotgun (WGS) entry which is preliminary data.</text>
</comment>
<protein>
    <submittedName>
        <fullName evidence="2">Uncharacterized protein</fullName>
    </submittedName>
</protein>
<keyword evidence="1" id="KW-0812">Transmembrane</keyword>
<evidence type="ECO:0000256" key="1">
    <source>
        <dbReference type="SAM" id="Phobius"/>
    </source>
</evidence>
<keyword evidence="1" id="KW-0472">Membrane</keyword>
<keyword evidence="1" id="KW-1133">Transmembrane helix</keyword>
<name>A0AAU9W160_9CNID</name>
<gene>
    <name evidence="2" type="ORF">PMEA_00031329</name>
</gene>
<evidence type="ECO:0000313" key="2">
    <source>
        <dbReference type="EMBL" id="CAH3044692.1"/>
    </source>
</evidence>
<dbReference type="AlphaFoldDB" id="A0AAU9W160"/>
<sequence>MSRFQGPAFRCDKIVVIVTLVRCIAGSVGLMFAILRILRKARGNGGYSMFRETRLNKSSVLKKFLFKRISLILIPKSSKLHRYVKKSALSRHNETKV</sequence>
<feature type="transmembrane region" description="Helical" evidence="1">
    <location>
        <begin position="14"/>
        <end position="35"/>
    </location>
</feature>
<evidence type="ECO:0000313" key="3">
    <source>
        <dbReference type="Proteomes" id="UP001159428"/>
    </source>
</evidence>
<reference evidence="2 3" key="1">
    <citation type="submission" date="2022-05" db="EMBL/GenBank/DDBJ databases">
        <authorList>
            <consortium name="Genoscope - CEA"/>
            <person name="William W."/>
        </authorList>
    </citation>
    <scope>NUCLEOTIDE SEQUENCE [LARGE SCALE GENOMIC DNA]</scope>
</reference>
<accession>A0AAU9W160</accession>
<organism evidence="2 3">
    <name type="scientific">Pocillopora meandrina</name>
    <dbReference type="NCBI Taxonomy" id="46732"/>
    <lineage>
        <taxon>Eukaryota</taxon>
        <taxon>Metazoa</taxon>
        <taxon>Cnidaria</taxon>
        <taxon>Anthozoa</taxon>
        <taxon>Hexacorallia</taxon>
        <taxon>Scleractinia</taxon>
        <taxon>Astrocoeniina</taxon>
        <taxon>Pocilloporidae</taxon>
        <taxon>Pocillopora</taxon>
    </lineage>
</organism>